<evidence type="ECO:0000313" key="9">
    <source>
        <dbReference type="Ensembl" id="ENSSORP00005007212.1"/>
    </source>
</evidence>
<evidence type="ECO:0000256" key="3">
    <source>
        <dbReference type="ARBA" id="ARBA00012058"/>
    </source>
</evidence>
<keyword evidence="10" id="KW-1185">Reference proteome</keyword>
<dbReference type="GO" id="GO:0004634">
    <property type="term" value="F:phosphopyruvate hydratase activity"/>
    <property type="evidence" value="ECO:0007669"/>
    <property type="project" value="UniProtKB-EC"/>
</dbReference>
<dbReference type="Gene3D" id="3.20.20.120">
    <property type="entry name" value="Enolase-like C-terminal domain"/>
    <property type="match status" value="1"/>
</dbReference>
<evidence type="ECO:0000259" key="8">
    <source>
        <dbReference type="SMART" id="SM01192"/>
    </source>
</evidence>
<evidence type="ECO:0000256" key="4">
    <source>
        <dbReference type="ARBA" id="ARBA00023152"/>
    </source>
</evidence>
<dbReference type="PANTHER" id="PTHR11902">
    <property type="entry name" value="ENOLASE"/>
    <property type="match status" value="1"/>
</dbReference>
<comment type="pathway">
    <text evidence="1">Carbohydrate degradation; glycolysis; pyruvate from D-glyceraldehyde 3-phosphate: step 4/5.</text>
</comment>
<feature type="compositionally biased region" description="Basic and acidic residues" evidence="7">
    <location>
        <begin position="1"/>
        <end position="14"/>
    </location>
</feature>
<proteinExistence type="inferred from homology"/>
<evidence type="ECO:0000256" key="7">
    <source>
        <dbReference type="SAM" id="MobiDB-lite"/>
    </source>
</evidence>
<accession>A0A672YRQ9</accession>
<sequence length="349" mass="37653">DKDTEPADTERDGVRSGLGIGRYSKSNDSDSGASVPDKPFPAAEQPLWVLPGSLAIGSVSLAVAKAAMPSQIHVPVSLVTLMSCGRTSPGKLNLLEEIILVPKAGQRVRQVMKFQLGLDLENGQTVSISDRGAPMFGYDRAEQPLDLINEACSNLGLQLGSEIHLVLNCAAPELMDYSKGKYEVATRVFLSPDELVDMYHTLISKYPAVVALIDPLRREDAEQWEKLNHLIGRSCALLSDVTYKPQGPPPPGVKGHILKHMNEVSVSDLIDITSQKPVLDVQYGCPLSVQAVGLGLDYIKLGGLSGSERMSQYNRLMTIEEELDQLGTLGTSVRPFTGLGTLSLTLFTG</sequence>
<dbReference type="Proteomes" id="UP000472271">
    <property type="component" value="Unassembled WGS sequence"/>
</dbReference>
<evidence type="ECO:0000313" key="10">
    <source>
        <dbReference type="Proteomes" id="UP000472271"/>
    </source>
</evidence>
<dbReference type="Ensembl" id="ENSSORT00005007483.1">
    <property type="protein sequence ID" value="ENSSORP00005007212.1"/>
    <property type="gene ID" value="ENSSORG00005004134.1"/>
</dbReference>
<dbReference type="GO" id="GO:0000015">
    <property type="term" value="C:phosphopyruvate hydratase complex"/>
    <property type="evidence" value="ECO:0007669"/>
    <property type="project" value="InterPro"/>
</dbReference>
<dbReference type="EC" id="4.2.1.11" evidence="3"/>
<keyword evidence="5" id="KW-0456">Lyase</keyword>
<evidence type="ECO:0000256" key="1">
    <source>
        <dbReference type="ARBA" id="ARBA00005031"/>
    </source>
</evidence>
<dbReference type="InterPro" id="IPR020810">
    <property type="entry name" value="Enolase_C"/>
</dbReference>
<dbReference type="InterPro" id="IPR000941">
    <property type="entry name" value="Enolase"/>
</dbReference>
<protein>
    <recommendedName>
        <fullName evidence="3">phosphopyruvate hydratase</fullName>
        <ecNumber evidence="3">4.2.1.11</ecNumber>
    </recommendedName>
    <alternativeName>
        <fullName evidence="6">2-phospho-D-glycerate hydro-lyase</fullName>
    </alternativeName>
</protein>
<dbReference type="UniPathway" id="UPA00109">
    <property type="reaction ID" value="UER00187"/>
</dbReference>
<dbReference type="InterPro" id="IPR036849">
    <property type="entry name" value="Enolase-like_C_sf"/>
</dbReference>
<dbReference type="SUPFAM" id="SSF51604">
    <property type="entry name" value="Enolase C-terminal domain-like"/>
    <property type="match status" value="1"/>
</dbReference>
<dbReference type="SMART" id="SM01192">
    <property type="entry name" value="Enolase_C"/>
    <property type="match status" value="1"/>
</dbReference>
<dbReference type="GO" id="GO:0000287">
    <property type="term" value="F:magnesium ion binding"/>
    <property type="evidence" value="ECO:0007669"/>
    <property type="project" value="InterPro"/>
</dbReference>
<reference evidence="9" key="2">
    <citation type="submission" date="2025-09" db="UniProtKB">
        <authorList>
            <consortium name="Ensembl"/>
        </authorList>
    </citation>
    <scope>IDENTIFICATION</scope>
</reference>
<name>A0A672YRQ9_9TELE</name>
<evidence type="ECO:0000256" key="5">
    <source>
        <dbReference type="ARBA" id="ARBA00023239"/>
    </source>
</evidence>
<reference evidence="9" key="1">
    <citation type="submission" date="2025-08" db="UniProtKB">
        <authorList>
            <consortium name="Ensembl"/>
        </authorList>
    </citation>
    <scope>IDENTIFICATION</scope>
</reference>
<dbReference type="GO" id="GO:0006096">
    <property type="term" value="P:glycolytic process"/>
    <property type="evidence" value="ECO:0007669"/>
    <property type="project" value="UniProtKB-UniPathway"/>
</dbReference>
<dbReference type="AlphaFoldDB" id="A0A672YRQ9"/>
<organism evidence="9 10">
    <name type="scientific">Sphaeramia orbicularis</name>
    <name type="common">orbiculate cardinalfish</name>
    <dbReference type="NCBI Taxonomy" id="375764"/>
    <lineage>
        <taxon>Eukaryota</taxon>
        <taxon>Metazoa</taxon>
        <taxon>Chordata</taxon>
        <taxon>Craniata</taxon>
        <taxon>Vertebrata</taxon>
        <taxon>Euteleostomi</taxon>
        <taxon>Actinopterygii</taxon>
        <taxon>Neopterygii</taxon>
        <taxon>Teleostei</taxon>
        <taxon>Neoteleostei</taxon>
        <taxon>Acanthomorphata</taxon>
        <taxon>Gobiaria</taxon>
        <taxon>Kurtiformes</taxon>
        <taxon>Apogonoidei</taxon>
        <taxon>Apogonidae</taxon>
        <taxon>Apogoninae</taxon>
        <taxon>Sphaeramia</taxon>
    </lineage>
</organism>
<comment type="similarity">
    <text evidence="2">Belongs to the enolase family.</text>
</comment>
<evidence type="ECO:0000256" key="6">
    <source>
        <dbReference type="ARBA" id="ARBA00031125"/>
    </source>
</evidence>
<dbReference type="PANTHER" id="PTHR11902:SF30">
    <property type="entry name" value="ENOLASE 4"/>
    <property type="match status" value="1"/>
</dbReference>
<keyword evidence="4" id="KW-0324">Glycolysis</keyword>
<feature type="domain" description="Enolase C-terminal TIM barrel" evidence="8">
    <location>
        <begin position="71"/>
        <end position="336"/>
    </location>
</feature>
<feature type="region of interest" description="Disordered" evidence="7">
    <location>
        <begin position="1"/>
        <end position="38"/>
    </location>
</feature>
<dbReference type="Pfam" id="PF00113">
    <property type="entry name" value="Enolase_C"/>
    <property type="match status" value="1"/>
</dbReference>
<evidence type="ECO:0000256" key="2">
    <source>
        <dbReference type="ARBA" id="ARBA00009604"/>
    </source>
</evidence>